<dbReference type="PANTHER" id="PTHR30404:SF0">
    <property type="entry name" value="N-ACETYLMURAMOYL-L-ALANINE AMIDASE AMIC"/>
    <property type="match status" value="1"/>
</dbReference>
<dbReference type="Gene3D" id="2.60.40.3500">
    <property type="match status" value="1"/>
</dbReference>
<dbReference type="Pfam" id="PF01520">
    <property type="entry name" value="Amidase_3"/>
    <property type="match status" value="1"/>
</dbReference>
<evidence type="ECO:0000259" key="5">
    <source>
        <dbReference type="SMART" id="SM00646"/>
    </source>
</evidence>
<keyword evidence="7" id="KW-1185">Reference proteome</keyword>
<dbReference type="Gene3D" id="3.40.630.40">
    <property type="entry name" value="Zn-dependent exopeptidases"/>
    <property type="match status" value="1"/>
</dbReference>
<dbReference type="CDD" id="cd02696">
    <property type="entry name" value="MurNAc-LAA"/>
    <property type="match status" value="1"/>
</dbReference>
<dbReference type="EC" id="3.5.1.28" evidence="2"/>
<evidence type="ECO:0000313" key="6">
    <source>
        <dbReference type="EMBL" id="MCK0195476.1"/>
    </source>
</evidence>
<comment type="catalytic activity">
    <reaction evidence="1">
        <text>Hydrolyzes the link between N-acetylmuramoyl residues and L-amino acid residues in certain cell-wall glycopeptides.</text>
        <dbReference type="EC" id="3.5.1.28"/>
    </reaction>
</comment>
<reference evidence="6 7" key="1">
    <citation type="submission" date="2022-04" db="EMBL/GenBank/DDBJ databases">
        <authorList>
            <person name="Grouzdev D.S."/>
            <person name="Pantiukh K.S."/>
            <person name="Krutkina M.S."/>
        </authorList>
    </citation>
    <scope>NUCLEOTIDE SEQUENCE [LARGE SCALE GENOMIC DNA]</scope>
    <source>
        <strain evidence="6 7">6x-1</strain>
    </source>
</reference>
<dbReference type="SMART" id="SM00646">
    <property type="entry name" value="Ami_3"/>
    <property type="match status" value="1"/>
</dbReference>
<dbReference type="InterPro" id="IPR050695">
    <property type="entry name" value="N-acetylmuramoyl_amidase_3"/>
</dbReference>
<keyword evidence="3" id="KW-0378">Hydrolase</keyword>
<sequence length="438" mass="45937">MNWRAPLLALALIWPATLLPARAGDVATVAAATPAAAAGVPGADSSPAVPAAAVPAAVGPAIATDARLAGDEERTRLVMDLSRPVPFGAFALADPYRVVVDIPDVVFTVPPSAGQQGRGLVSAFRFGLFAPGKARLVIDVTDPVKIDKVFVIDPIDGQPARLVVDLVKTDRVSFMKSVAAPVQRAQAAPVLPAPPVTNNDGRPVIVLDPGHGGIDAGAVNASAGIYEKDVVLSIATLLRKKLDATGRYRVVMTRDGDTFVPLGDRVKVARDQQARLFISLHADSLAARSGQVRGATVYTLSDRASDAEAQRLADAENRADMIAGLDLSDEPTDVAGILLDLAQRETKNFSALFARTLVGKIDDVARMHKSPLKSAGFKVLKAPDVPSVLFELGYLSSEKDVELMTSDAWKEKVTDAMVTAINAYFASQGGSSAPVAMP</sequence>
<evidence type="ECO:0000256" key="1">
    <source>
        <dbReference type="ARBA" id="ARBA00001561"/>
    </source>
</evidence>
<name>A0ABT0D6A0_9HYPH</name>
<evidence type="ECO:0000256" key="4">
    <source>
        <dbReference type="SAM" id="SignalP"/>
    </source>
</evidence>
<proteinExistence type="predicted"/>
<organism evidence="6 7">
    <name type="scientific">Ancylobacter crimeensis</name>
    <dbReference type="NCBI Taxonomy" id="2579147"/>
    <lineage>
        <taxon>Bacteria</taxon>
        <taxon>Pseudomonadati</taxon>
        <taxon>Pseudomonadota</taxon>
        <taxon>Alphaproteobacteria</taxon>
        <taxon>Hyphomicrobiales</taxon>
        <taxon>Xanthobacteraceae</taxon>
        <taxon>Ancylobacter</taxon>
    </lineage>
</organism>
<protein>
    <recommendedName>
        <fullName evidence="2">N-acetylmuramoyl-L-alanine amidase</fullName>
        <ecNumber evidence="2">3.5.1.28</ecNumber>
    </recommendedName>
</protein>
<dbReference type="SUPFAM" id="SSF53187">
    <property type="entry name" value="Zn-dependent exopeptidases"/>
    <property type="match status" value="1"/>
</dbReference>
<accession>A0ABT0D6A0</accession>
<evidence type="ECO:0000256" key="2">
    <source>
        <dbReference type="ARBA" id="ARBA00011901"/>
    </source>
</evidence>
<dbReference type="Proteomes" id="UP001203284">
    <property type="component" value="Unassembled WGS sequence"/>
</dbReference>
<keyword evidence="4" id="KW-0732">Signal</keyword>
<feature type="domain" description="MurNAc-LAA" evidence="5">
    <location>
        <begin position="266"/>
        <end position="422"/>
    </location>
</feature>
<dbReference type="InterPro" id="IPR021731">
    <property type="entry name" value="AMIN_dom"/>
</dbReference>
<dbReference type="InterPro" id="IPR002508">
    <property type="entry name" value="MurNAc-LAA_cat"/>
</dbReference>
<comment type="caution">
    <text evidence="6">The sequence shown here is derived from an EMBL/GenBank/DDBJ whole genome shotgun (WGS) entry which is preliminary data.</text>
</comment>
<evidence type="ECO:0000256" key="3">
    <source>
        <dbReference type="ARBA" id="ARBA00022801"/>
    </source>
</evidence>
<dbReference type="EMBL" id="JALKCH010000001">
    <property type="protein sequence ID" value="MCK0195476.1"/>
    <property type="molecule type" value="Genomic_DNA"/>
</dbReference>
<dbReference type="Pfam" id="PF11741">
    <property type="entry name" value="AMIN"/>
    <property type="match status" value="1"/>
</dbReference>
<feature type="chain" id="PRO_5045799876" description="N-acetylmuramoyl-L-alanine amidase" evidence="4">
    <location>
        <begin position="24"/>
        <end position="438"/>
    </location>
</feature>
<gene>
    <name evidence="6" type="ORF">MWN34_00965</name>
</gene>
<evidence type="ECO:0000313" key="7">
    <source>
        <dbReference type="Proteomes" id="UP001203284"/>
    </source>
</evidence>
<dbReference type="RefSeq" id="WP_247025757.1">
    <property type="nucleotide sequence ID" value="NZ_JALKCH010000001.1"/>
</dbReference>
<feature type="signal peptide" evidence="4">
    <location>
        <begin position="1"/>
        <end position="23"/>
    </location>
</feature>
<dbReference type="PANTHER" id="PTHR30404">
    <property type="entry name" value="N-ACETYLMURAMOYL-L-ALANINE AMIDASE"/>
    <property type="match status" value="1"/>
</dbReference>